<dbReference type="AlphaFoldDB" id="A0A2A2HED8"/>
<protein>
    <submittedName>
        <fullName evidence="2">Bacterial Ig-like domain protein</fullName>
    </submittedName>
</protein>
<keyword evidence="3" id="KW-1185">Reference proteome</keyword>
<sequence>MSQYVLYALWNSDADNLYSKARSNAIIVTCLNPQFRISITPESYGVKKNGTIKFTGVVQDEYGNPIEGNPTVKRTITYPDGTTSTTTVEYSEKLEDSIIFTTEGIYNIVYTAEQYIGSKETYNKGTSDEFKIKCGIINTNLSLSSDKETNTNYGRCVVDDKVVLTAKLTDEEGKPVHDRTISFFENESYKLIGNVKTSADGIASIITPVSKIGDTKFIAQFDGDIQYGQKNSSLYTINAIKHSTKFILDNNTIYKGWKVKGQFVDEQDRGIGYTNITLRVEDPTITDATKKVIFTKTIKTKEEGLFESEPLDITTTTNTLDVYMSFTDTTGRYENITSEKITLQYTTKLKFTAKSYNFINDSSKIPYREWTNLSNIYTSGAYATCGSKCTNNSAIASKNGTRHTPAPIKVNGFNFSIPDDVVVSNMKVSISTRNRSCSSQSAQVKIPRPTVSINTKTDGTQTTFNNGSSYIPYNTFNTCFVNFSNLNLGSSIVNSSDFFVYITFGKNQTTNIGRIDIENITVDIEYIPIQDGGS</sequence>
<evidence type="ECO:0000313" key="4">
    <source>
        <dbReference type="Proteomes" id="UP000246004"/>
    </source>
</evidence>
<evidence type="ECO:0000313" key="1">
    <source>
        <dbReference type="EMBL" id="PAV07634.1"/>
    </source>
</evidence>
<dbReference type="InterPro" id="IPR008964">
    <property type="entry name" value="Invasin/intimin_cell_adhesion"/>
</dbReference>
<dbReference type="Proteomes" id="UP000217528">
    <property type="component" value="Unassembled WGS sequence"/>
</dbReference>
<reference evidence="2 4" key="1">
    <citation type="submission" date="2016-04" db="EMBL/GenBank/DDBJ databases">
        <title>Genome sequence of Methanosphaera cuniculi DSM 4103.</title>
        <authorList>
            <person name="Poehlein A."/>
            <person name="Seedorf H."/>
            <person name="Daniel R."/>
        </authorList>
    </citation>
    <scope>NUCLEOTIDE SEQUENCE [LARGE SCALE GENOMIC DNA]</scope>
    <source>
        <strain evidence="2 4">DSM 4103</strain>
    </source>
</reference>
<comment type="caution">
    <text evidence="1">The sequence shown here is derived from an EMBL/GenBank/DDBJ whole genome shotgun (WGS) entry which is preliminary data.</text>
</comment>
<evidence type="ECO:0000313" key="3">
    <source>
        <dbReference type="Proteomes" id="UP000217528"/>
    </source>
</evidence>
<dbReference type="RefSeq" id="WP_095608520.1">
    <property type="nucleotide sequence ID" value="NZ_LMVN01000011.1"/>
</dbReference>
<organism evidence="1 3">
    <name type="scientific">Methanosphaera cuniculi</name>
    <dbReference type="NCBI Taxonomy" id="1077256"/>
    <lineage>
        <taxon>Archaea</taxon>
        <taxon>Methanobacteriati</taxon>
        <taxon>Methanobacteriota</taxon>
        <taxon>Methanomada group</taxon>
        <taxon>Methanobacteria</taxon>
        <taxon>Methanobacteriales</taxon>
        <taxon>Methanobacteriaceae</taxon>
        <taxon>Methanosphaera</taxon>
    </lineage>
</organism>
<dbReference type="InterPro" id="IPR013783">
    <property type="entry name" value="Ig-like_fold"/>
</dbReference>
<reference evidence="1 3" key="2">
    <citation type="journal article" date="2017" name="BMC Genomics">
        <title>Genomic analysis of methanogenic archaea reveals a shift towards energy conservation.</title>
        <authorList>
            <person name="Gilmore S.P."/>
            <person name="Henske J.K."/>
            <person name="Sexton J.A."/>
            <person name="Solomon K.V."/>
            <person name="Seppala S."/>
            <person name="Yoo J.I."/>
            <person name="Huyett L.M."/>
            <person name="Pressman A."/>
            <person name="Cogan J.Z."/>
            <person name="Kivenson V."/>
            <person name="Peng X."/>
            <person name="Tan Y."/>
            <person name="Valentine D.L."/>
            <person name="O'Malley M.A."/>
        </authorList>
    </citation>
    <scope>NUCLEOTIDE SEQUENCE [LARGE SCALE GENOMIC DNA]</scope>
    <source>
        <strain evidence="1 3">1R-7</strain>
    </source>
</reference>
<proteinExistence type="predicted"/>
<accession>A0A2A2HED8</accession>
<name>A0A2A2HED8_9EURY</name>
<dbReference type="Gene3D" id="2.60.40.10">
    <property type="entry name" value="Immunoglobulins"/>
    <property type="match status" value="1"/>
</dbReference>
<gene>
    <name evidence="1" type="ORF">ASJ82_08130</name>
    <name evidence="2" type="ORF">MSCUN_09720</name>
</gene>
<dbReference type="SUPFAM" id="SSF49373">
    <property type="entry name" value="Invasin/intimin cell-adhesion fragments"/>
    <property type="match status" value="1"/>
</dbReference>
<evidence type="ECO:0000313" key="2">
    <source>
        <dbReference type="EMBL" id="PWL08041.1"/>
    </source>
</evidence>
<dbReference type="EMBL" id="LWMS01000031">
    <property type="protein sequence ID" value="PWL08041.1"/>
    <property type="molecule type" value="Genomic_DNA"/>
</dbReference>
<dbReference type="EMBL" id="LMVN01000011">
    <property type="protein sequence ID" value="PAV07634.1"/>
    <property type="molecule type" value="Genomic_DNA"/>
</dbReference>
<dbReference type="Proteomes" id="UP000246004">
    <property type="component" value="Unassembled WGS sequence"/>
</dbReference>